<dbReference type="InterPro" id="IPR000792">
    <property type="entry name" value="Tscrpt_reg_LuxR_C"/>
</dbReference>
<dbReference type="CDD" id="cd17535">
    <property type="entry name" value="REC_NarL-like"/>
    <property type="match status" value="1"/>
</dbReference>
<name>A0A0F3KV90_9GAMM</name>
<feature type="modified residue" description="4-aspartylphosphate" evidence="3">
    <location>
        <position position="56"/>
    </location>
</feature>
<dbReference type="InterPro" id="IPR011006">
    <property type="entry name" value="CheY-like_superfamily"/>
</dbReference>
<evidence type="ECO:0000259" key="4">
    <source>
        <dbReference type="PROSITE" id="PS50043"/>
    </source>
</evidence>
<dbReference type="PROSITE" id="PS50043">
    <property type="entry name" value="HTH_LUXR_2"/>
    <property type="match status" value="1"/>
</dbReference>
<evidence type="ECO:0000256" key="1">
    <source>
        <dbReference type="ARBA" id="ARBA00022553"/>
    </source>
</evidence>
<evidence type="ECO:0000259" key="5">
    <source>
        <dbReference type="PROSITE" id="PS50110"/>
    </source>
</evidence>
<feature type="domain" description="Response regulatory" evidence="5">
    <location>
        <begin position="5"/>
        <end position="121"/>
    </location>
</feature>
<evidence type="ECO:0000256" key="3">
    <source>
        <dbReference type="PROSITE-ProRule" id="PRU00169"/>
    </source>
</evidence>
<dbReference type="Gene3D" id="3.40.50.2300">
    <property type="match status" value="1"/>
</dbReference>
<proteinExistence type="predicted"/>
<dbReference type="Pfam" id="PF00196">
    <property type="entry name" value="GerE"/>
    <property type="match status" value="1"/>
</dbReference>
<evidence type="ECO:0000313" key="6">
    <source>
        <dbReference type="EMBL" id="KJV35175.1"/>
    </source>
</evidence>
<organism evidence="6 7">
    <name type="scientific">Luteibacter yeojuensis</name>
    <dbReference type="NCBI Taxonomy" id="345309"/>
    <lineage>
        <taxon>Bacteria</taxon>
        <taxon>Pseudomonadati</taxon>
        <taxon>Pseudomonadota</taxon>
        <taxon>Gammaproteobacteria</taxon>
        <taxon>Lysobacterales</taxon>
        <taxon>Rhodanobacteraceae</taxon>
        <taxon>Luteibacter</taxon>
    </lineage>
</organism>
<dbReference type="InterPro" id="IPR039420">
    <property type="entry name" value="WalR-like"/>
</dbReference>
<dbReference type="Pfam" id="PF00072">
    <property type="entry name" value="Response_reg"/>
    <property type="match status" value="1"/>
</dbReference>
<sequence length="206" mass="22392">MPTIRILTVDDHPLLREGIAAVLEGQPGLELVAEASTGEEAVERYRALRPDLTLMDLQMPGMGGIAAIEAIRAEFPDARILVLTTYRGDVQALRAFRAGAQGYLLKSELRKDMLATITQIMAGKRRIPDEIAHEMAGHADDDELSPREIQVLTRVATGSANRDVASALGIAEETVKAHMKSILAKLQANDRTHAVAIALRRGIIEL</sequence>
<dbReference type="SMART" id="SM00448">
    <property type="entry name" value="REC"/>
    <property type="match status" value="1"/>
</dbReference>
<dbReference type="PRINTS" id="PR00038">
    <property type="entry name" value="HTHLUXR"/>
</dbReference>
<dbReference type="InterPro" id="IPR001789">
    <property type="entry name" value="Sig_transdc_resp-reg_receiver"/>
</dbReference>
<accession>A0A0F3KV90</accession>
<dbReference type="PROSITE" id="PS00622">
    <property type="entry name" value="HTH_LUXR_1"/>
    <property type="match status" value="1"/>
</dbReference>
<dbReference type="GO" id="GO:0000160">
    <property type="term" value="P:phosphorelay signal transduction system"/>
    <property type="evidence" value="ECO:0007669"/>
    <property type="project" value="InterPro"/>
</dbReference>
<evidence type="ECO:0000256" key="2">
    <source>
        <dbReference type="ARBA" id="ARBA00023125"/>
    </source>
</evidence>
<reference evidence="6 7" key="1">
    <citation type="submission" date="2015-03" db="EMBL/GenBank/DDBJ databases">
        <title>Draft genome sequence of Luteibacter yeojuensis strain SU11.</title>
        <authorList>
            <person name="Sulaiman J."/>
            <person name="Priya K."/>
            <person name="Chan K.-G."/>
        </authorList>
    </citation>
    <scope>NUCLEOTIDE SEQUENCE [LARGE SCALE GENOMIC DNA]</scope>
    <source>
        <strain evidence="6 7">SU11</strain>
    </source>
</reference>
<dbReference type="PANTHER" id="PTHR43214">
    <property type="entry name" value="TWO-COMPONENT RESPONSE REGULATOR"/>
    <property type="match status" value="1"/>
</dbReference>
<dbReference type="SMART" id="SM00421">
    <property type="entry name" value="HTH_LUXR"/>
    <property type="match status" value="1"/>
</dbReference>
<keyword evidence="2" id="KW-0238">DNA-binding</keyword>
<comment type="caution">
    <text evidence="6">The sequence shown here is derived from an EMBL/GenBank/DDBJ whole genome shotgun (WGS) entry which is preliminary data.</text>
</comment>
<dbReference type="PANTHER" id="PTHR43214:SF43">
    <property type="entry name" value="TWO-COMPONENT RESPONSE REGULATOR"/>
    <property type="match status" value="1"/>
</dbReference>
<protein>
    <submittedName>
        <fullName evidence="6">LuxR family transcriptional regulator</fullName>
    </submittedName>
</protein>
<evidence type="ECO:0000313" key="7">
    <source>
        <dbReference type="Proteomes" id="UP000033651"/>
    </source>
</evidence>
<keyword evidence="7" id="KW-1185">Reference proteome</keyword>
<dbReference type="GO" id="GO:0006355">
    <property type="term" value="P:regulation of DNA-templated transcription"/>
    <property type="evidence" value="ECO:0007669"/>
    <property type="project" value="InterPro"/>
</dbReference>
<dbReference type="SUPFAM" id="SSF46894">
    <property type="entry name" value="C-terminal effector domain of the bipartite response regulators"/>
    <property type="match status" value="1"/>
</dbReference>
<dbReference type="PROSITE" id="PS50110">
    <property type="entry name" value="RESPONSE_REGULATORY"/>
    <property type="match status" value="1"/>
</dbReference>
<gene>
    <name evidence="6" type="ORF">VI08_08825</name>
</gene>
<keyword evidence="1 3" id="KW-0597">Phosphoprotein</keyword>
<dbReference type="SUPFAM" id="SSF52172">
    <property type="entry name" value="CheY-like"/>
    <property type="match status" value="1"/>
</dbReference>
<dbReference type="AlphaFoldDB" id="A0A0F3KV90"/>
<dbReference type="Proteomes" id="UP000033651">
    <property type="component" value="Unassembled WGS sequence"/>
</dbReference>
<dbReference type="GO" id="GO:0003677">
    <property type="term" value="F:DNA binding"/>
    <property type="evidence" value="ECO:0007669"/>
    <property type="project" value="UniProtKB-KW"/>
</dbReference>
<dbReference type="EMBL" id="JZRB01000017">
    <property type="protein sequence ID" value="KJV35175.1"/>
    <property type="molecule type" value="Genomic_DNA"/>
</dbReference>
<dbReference type="InterPro" id="IPR058245">
    <property type="entry name" value="NreC/VraR/RcsB-like_REC"/>
</dbReference>
<dbReference type="CDD" id="cd06170">
    <property type="entry name" value="LuxR_C_like"/>
    <property type="match status" value="1"/>
</dbReference>
<dbReference type="OrthoDB" id="9796655at2"/>
<dbReference type="RefSeq" id="WP_045829214.1">
    <property type="nucleotide sequence ID" value="NZ_JZRB01000017.1"/>
</dbReference>
<dbReference type="PATRIC" id="fig|345309.4.peg.982"/>
<feature type="domain" description="HTH luxR-type" evidence="4">
    <location>
        <begin position="137"/>
        <end position="202"/>
    </location>
</feature>
<dbReference type="InterPro" id="IPR016032">
    <property type="entry name" value="Sig_transdc_resp-reg_C-effctor"/>
</dbReference>